<dbReference type="InterPro" id="IPR052352">
    <property type="entry name" value="Sugar_Degrad_Dehydratases"/>
</dbReference>
<keyword evidence="3" id="KW-0411">Iron-sulfur</keyword>
<accession>A0A6J6ZU42</accession>
<evidence type="ECO:0000256" key="2">
    <source>
        <dbReference type="ARBA" id="ARBA00023004"/>
    </source>
</evidence>
<sequence length="140" mass="15026">MKNAGPKGYPGFPEVGNVSLPRKILAQGITDMIRISDARMSGTGFGTVILHVSPEAAVGGPLGLVQTGDEIELDVANRTLTLHVSDEELAKRRALWKSPVKAVARGWAKIYTEHVMQAHEGADLDFLRGNSGNEVGRNSH</sequence>
<evidence type="ECO:0000259" key="4">
    <source>
        <dbReference type="Pfam" id="PF24877"/>
    </source>
</evidence>
<dbReference type="PANTHER" id="PTHR43183:SF1">
    <property type="entry name" value="HYPOTHETICAL DIHYDROXY-ACID DEHYDRATASE (EUROFUNG)-RELATED"/>
    <property type="match status" value="1"/>
</dbReference>
<evidence type="ECO:0000313" key="5">
    <source>
        <dbReference type="EMBL" id="CAB4824014.1"/>
    </source>
</evidence>
<evidence type="ECO:0000256" key="1">
    <source>
        <dbReference type="ARBA" id="ARBA00022723"/>
    </source>
</evidence>
<dbReference type="AlphaFoldDB" id="A0A6J6ZU42"/>
<feature type="domain" description="Dihydroxy-acid/6-phosphogluconate dehydratase C-terminal" evidence="4">
    <location>
        <begin position="2"/>
        <end position="122"/>
    </location>
</feature>
<dbReference type="InterPro" id="IPR056740">
    <property type="entry name" value="ILV_EDD_C"/>
</dbReference>
<evidence type="ECO:0000256" key="3">
    <source>
        <dbReference type="ARBA" id="ARBA00023014"/>
    </source>
</evidence>
<name>A0A6J6ZU42_9ZZZZ</name>
<reference evidence="5" key="1">
    <citation type="submission" date="2020-05" db="EMBL/GenBank/DDBJ databases">
        <authorList>
            <person name="Chiriac C."/>
            <person name="Salcher M."/>
            <person name="Ghai R."/>
            <person name="Kavagutti S V."/>
        </authorList>
    </citation>
    <scope>NUCLEOTIDE SEQUENCE</scope>
</reference>
<dbReference type="GO" id="GO:0046872">
    <property type="term" value="F:metal ion binding"/>
    <property type="evidence" value="ECO:0007669"/>
    <property type="project" value="UniProtKB-KW"/>
</dbReference>
<dbReference type="EMBL" id="CAFAAY010000136">
    <property type="protein sequence ID" value="CAB4824014.1"/>
    <property type="molecule type" value="Genomic_DNA"/>
</dbReference>
<protein>
    <submittedName>
        <fullName evidence="5">Unannotated protein</fullName>
    </submittedName>
</protein>
<proteinExistence type="predicted"/>
<dbReference type="Gene3D" id="3.50.30.80">
    <property type="entry name" value="IlvD/EDD C-terminal domain-like"/>
    <property type="match status" value="1"/>
</dbReference>
<dbReference type="PANTHER" id="PTHR43183">
    <property type="entry name" value="HYPOTHETICAL DIHYDROXYACID DEHYDRATASE (EUROFUNG)-RELATED"/>
    <property type="match status" value="1"/>
</dbReference>
<keyword evidence="1" id="KW-0479">Metal-binding</keyword>
<organism evidence="5">
    <name type="scientific">freshwater metagenome</name>
    <dbReference type="NCBI Taxonomy" id="449393"/>
    <lineage>
        <taxon>unclassified sequences</taxon>
        <taxon>metagenomes</taxon>
        <taxon>ecological metagenomes</taxon>
    </lineage>
</organism>
<dbReference type="SUPFAM" id="SSF52016">
    <property type="entry name" value="LeuD/IlvD-like"/>
    <property type="match status" value="1"/>
</dbReference>
<gene>
    <name evidence="5" type="ORF">UFOPK3124_01200</name>
</gene>
<keyword evidence="2" id="KW-0408">Iron</keyword>
<dbReference type="InterPro" id="IPR042096">
    <property type="entry name" value="Dihydro-acid_dehy_C"/>
</dbReference>
<dbReference type="GO" id="GO:0051536">
    <property type="term" value="F:iron-sulfur cluster binding"/>
    <property type="evidence" value="ECO:0007669"/>
    <property type="project" value="UniProtKB-KW"/>
</dbReference>
<dbReference type="Pfam" id="PF24877">
    <property type="entry name" value="ILV_EDD_C"/>
    <property type="match status" value="1"/>
</dbReference>